<evidence type="ECO:0000256" key="1">
    <source>
        <dbReference type="ARBA" id="ARBA00005417"/>
    </source>
</evidence>
<dbReference type="CDD" id="cd03219">
    <property type="entry name" value="ABC_Mj1267_LivG_branched"/>
    <property type="match status" value="1"/>
</dbReference>
<dbReference type="PANTHER" id="PTHR45772:SF9">
    <property type="entry name" value="CONSERVED COMPONENT OF ABC TRANSPORTER FOR NATURAL AMINO ACIDS"/>
    <property type="match status" value="1"/>
</dbReference>
<comment type="similarity">
    <text evidence="1">Belongs to the ABC transporter superfamily.</text>
</comment>
<name>A0ABD5RGF1_9EURY</name>
<dbReference type="InterPro" id="IPR003439">
    <property type="entry name" value="ABC_transporter-like_ATP-bd"/>
</dbReference>
<dbReference type="Gene3D" id="3.40.50.300">
    <property type="entry name" value="P-loop containing nucleotide triphosphate hydrolases"/>
    <property type="match status" value="1"/>
</dbReference>
<dbReference type="InterPro" id="IPR003593">
    <property type="entry name" value="AAA+_ATPase"/>
</dbReference>
<gene>
    <name evidence="9" type="ORF">ACFPJ5_18375</name>
</gene>
<dbReference type="InterPro" id="IPR017871">
    <property type="entry name" value="ABC_transporter-like_CS"/>
</dbReference>
<dbReference type="PANTHER" id="PTHR45772">
    <property type="entry name" value="CONSERVED COMPONENT OF ABC TRANSPORTER FOR NATURAL AMINO ACIDS-RELATED"/>
    <property type="match status" value="1"/>
</dbReference>
<evidence type="ECO:0000256" key="2">
    <source>
        <dbReference type="ARBA" id="ARBA00022448"/>
    </source>
</evidence>
<reference evidence="9 10" key="1">
    <citation type="journal article" date="2019" name="Int. J. Syst. Evol. Microbiol.">
        <title>The Global Catalogue of Microorganisms (GCM) 10K type strain sequencing project: providing services to taxonomists for standard genome sequencing and annotation.</title>
        <authorList>
            <consortium name="The Broad Institute Genomics Platform"/>
            <consortium name="The Broad Institute Genome Sequencing Center for Infectious Disease"/>
            <person name="Wu L."/>
            <person name="Ma J."/>
        </authorList>
    </citation>
    <scope>NUCLEOTIDE SEQUENCE [LARGE SCALE GENOMIC DNA]</scope>
    <source>
        <strain evidence="9 10">CGMCC 1.12237</strain>
    </source>
</reference>
<dbReference type="EMBL" id="JBHSKX010000004">
    <property type="protein sequence ID" value="MFC5368896.1"/>
    <property type="molecule type" value="Genomic_DNA"/>
</dbReference>
<evidence type="ECO:0000256" key="4">
    <source>
        <dbReference type="ARBA" id="ARBA00022840"/>
    </source>
</evidence>
<dbReference type="PROSITE" id="PS00211">
    <property type="entry name" value="ABC_TRANSPORTER_1"/>
    <property type="match status" value="1"/>
</dbReference>
<feature type="domain" description="ABC transporter" evidence="8">
    <location>
        <begin position="6"/>
        <end position="251"/>
    </location>
</feature>
<evidence type="ECO:0000259" key="8">
    <source>
        <dbReference type="PROSITE" id="PS50893"/>
    </source>
</evidence>
<dbReference type="PROSITE" id="PS50893">
    <property type="entry name" value="ABC_TRANSPORTER_2"/>
    <property type="match status" value="1"/>
</dbReference>
<comment type="caution">
    <text evidence="9">The sequence shown here is derived from an EMBL/GenBank/DDBJ whole genome shotgun (WGS) entry which is preliminary data.</text>
</comment>
<dbReference type="InterPro" id="IPR027417">
    <property type="entry name" value="P-loop_NTPase"/>
</dbReference>
<evidence type="ECO:0000256" key="7">
    <source>
        <dbReference type="ARBA" id="ARBA00072811"/>
    </source>
</evidence>
<dbReference type="SMART" id="SM00382">
    <property type="entry name" value="AAA"/>
    <property type="match status" value="1"/>
</dbReference>
<evidence type="ECO:0000313" key="9">
    <source>
        <dbReference type="EMBL" id="MFC5368896.1"/>
    </source>
</evidence>
<evidence type="ECO:0000256" key="6">
    <source>
        <dbReference type="ARBA" id="ARBA00056071"/>
    </source>
</evidence>
<keyword evidence="5" id="KW-0029">Amino-acid transport</keyword>
<sequence>MSDPILRVEDLYKSFGGLVAVDDASFEVERGTVVGLIGPNGAGKSTTFNLVTGFYDADGGTVELDGEDVTDLPPEARATRGMIRTFQISRELTGMTVRQNVRLGGQDHDGENVVQALAGTASDREAEIADRSEEILKQLELWDLRDEYAGNLSGGQRKLLELGRALMADPDVLLLDEPMAGVNPSLSDEIIEMIEEMKRNGLTVLIVEHDIDMIMDISDTVVGMHQGRVLTSGSPEEVQNDDDLLEAYLGGEV</sequence>
<keyword evidence="2" id="KW-0813">Transport</keyword>
<dbReference type="Pfam" id="PF00005">
    <property type="entry name" value="ABC_tran"/>
    <property type="match status" value="1"/>
</dbReference>
<evidence type="ECO:0000256" key="5">
    <source>
        <dbReference type="ARBA" id="ARBA00022970"/>
    </source>
</evidence>
<dbReference type="FunFam" id="3.40.50.300:FF:000421">
    <property type="entry name" value="Branched-chain amino acid ABC transporter ATP-binding protein"/>
    <property type="match status" value="1"/>
</dbReference>
<dbReference type="AlphaFoldDB" id="A0ABD5RGF1"/>
<dbReference type="GO" id="GO:0006865">
    <property type="term" value="P:amino acid transport"/>
    <property type="evidence" value="ECO:0007669"/>
    <property type="project" value="UniProtKB-KW"/>
</dbReference>
<evidence type="ECO:0000256" key="3">
    <source>
        <dbReference type="ARBA" id="ARBA00022741"/>
    </source>
</evidence>
<dbReference type="Proteomes" id="UP001596201">
    <property type="component" value="Unassembled WGS sequence"/>
</dbReference>
<dbReference type="InterPro" id="IPR051120">
    <property type="entry name" value="ABC_AA/LPS_Transport"/>
</dbReference>
<dbReference type="SUPFAM" id="SSF52540">
    <property type="entry name" value="P-loop containing nucleoside triphosphate hydrolases"/>
    <property type="match status" value="1"/>
</dbReference>
<organism evidence="9 10">
    <name type="scientific">Salinirubrum litoreum</name>
    <dbReference type="NCBI Taxonomy" id="1126234"/>
    <lineage>
        <taxon>Archaea</taxon>
        <taxon>Methanobacteriati</taxon>
        <taxon>Methanobacteriota</taxon>
        <taxon>Stenosarchaea group</taxon>
        <taxon>Halobacteria</taxon>
        <taxon>Halobacteriales</taxon>
        <taxon>Haloferacaceae</taxon>
        <taxon>Salinirubrum</taxon>
    </lineage>
</organism>
<keyword evidence="4 9" id="KW-0067">ATP-binding</keyword>
<dbReference type="GO" id="GO:0005524">
    <property type="term" value="F:ATP binding"/>
    <property type="evidence" value="ECO:0007669"/>
    <property type="project" value="UniProtKB-KW"/>
</dbReference>
<accession>A0ABD5RGF1</accession>
<keyword evidence="10" id="KW-1185">Reference proteome</keyword>
<dbReference type="RefSeq" id="WP_227230954.1">
    <property type="nucleotide sequence ID" value="NZ_JAJCVJ010000003.1"/>
</dbReference>
<protein>
    <recommendedName>
        <fullName evidence="7">Probable branched-chain amino acid transport ATP-binding protein LivG</fullName>
    </recommendedName>
</protein>
<proteinExistence type="inferred from homology"/>
<keyword evidence="3" id="KW-0547">Nucleotide-binding</keyword>
<evidence type="ECO:0000313" key="10">
    <source>
        <dbReference type="Proteomes" id="UP001596201"/>
    </source>
</evidence>
<comment type="function">
    <text evidence="6">Probable component of a branched-chain amino-acid transport system.</text>
</comment>